<dbReference type="AlphaFoldDB" id="A0A6T7X4P8"/>
<reference evidence="1" key="1">
    <citation type="submission" date="2021-01" db="EMBL/GenBank/DDBJ databases">
        <authorList>
            <person name="Corre E."/>
            <person name="Pelletier E."/>
            <person name="Niang G."/>
            <person name="Scheremetjew M."/>
            <person name="Finn R."/>
            <person name="Kale V."/>
            <person name="Holt S."/>
            <person name="Cochrane G."/>
            <person name="Meng A."/>
            <person name="Brown T."/>
            <person name="Cohen L."/>
        </authorList>
    </citation>
    <scope>NUCLEOTIDE SEQUENCE</scope>
    <source>
        <strain evidence="1">CCAP979/52</strain>
    </source>
</reference>
<evidence type="ECO:0000313" key="1">
    <source>
        <dbReference type="EMBL" id="CAD8632508.1"/>
    </source>
</evidence>
<name>A0A6T7X4P8_9CRYP</name>
<proteinExistence type="predicted"/>
<protein>
    <submittedName>
        <fullName evidence="1">Uncharacterized protein</fullName>
    </submittedName>
</protein>
<organism evidence="1">
    <name type="scientific">Cryptomonas curvata</name>
    <dbReference type="NCBI Taxonomy" id="233186"/>
    <lineage>
        <taxon>Eukaryota</taxon>
        <taxon>Cryptophyceae</taxon>
        <taxon>Cryptomonadales</taxon>
        <taxon>Cryptomonadaceae</taxon>
        <taxon>Cryptomonas</taxon>
    </lineage>
</organism>
<sequence length="100" mass="11854">MDIGYSSKIKFKDTLNKEKILIIKTRKTDPLKPYQFINKSKKKMKKSINYGRTLCLSVYFKYNKFNSGLAKNNDSKQIKNIFFKNNNMSNNFILNSKHFN</sequence>
<dbReference type="EMBL" id="HBEZ01018522">
    <property type="protein sequence ID" value="CAD8632508.1"/>
    <property type="molecule type" value="Transcribed_RNA"/>
</dbReference>
<evidence type="ECO:0000313" key="2">
    <source>
        <dbReference type="EMBL" id="CAD8632509.1"/>
    </source>
</evidence>
<accession>A0A6T7X4P8</accession>
<gene>
    <name evidence="1" type="ORF">CCUR1050_LOCUS10189</name>
    <name evidence="2" type="ORF">CCUR1050_LOCUS10190</name>
</gene>
<dbReference type="EMBL" id="HBEZ01018523">
    <property type="protein sequence ID" value="CAD8632509.1"/>
    <property type="molecule type" value="Transcribed_RNA"/>
</dbReference>